<feature type="compositionally biased region" description="Basic and acidic residues" evidence="1">
    <location>
        <begin position="25"/>
        <end position="36"/>
    </location>
</feature>
<evidence type="ECO:0000313" key="2">
    <source>
        <dbReference type="EMBL" id="KAK6644842.1"/>
    </source>
</evidence>
<dbReference type="AlphaFoldDB" id="A0AAN8SH65"/>
<evidence type="ECO:0000256" key="1">
    <source>
        <dbReference type="SAM" id="MobiDB-lite"/>
    </source>
</evidence>
<accession>A0AAN8SH65</accession>
<sequence>MQTVAESDICPPCIARLRGQVVKAQEDIKKTHREQDGTQQKGSGNASPNEERNKVWLEKLNLGHYEKASPEEAEKCIDYISQSMLICDLCKASDNISVLRLPNDTFKLQ</sequence>
<feature type="compositionally biased region" description="Polar residues" evidence="1">
    <location>
        <begin position="37"/>
        <end position="48"/>
    </location>
</feature>
<organism evidence="2 3">
    <name type="scientific">Polyplax serrata</name>
    <name type="common">Common mouse louse</name>
    <dbReference type="NCBI Taxonomy" id="468196"/>
    <lineage>
        <taxon>Eukaryota</taxon>
        <taxon>Metazoa</taxon>
        <taxon>Ecdysozoa</taxon>
        <taxon>Arthropoda</taxon>
        <taxon>Hexapoda</taxon>
        <taxon>Insecta</taxon>
        <taxon>Pterygota</taxon>
        <taxon>Neoptera</taxon>
        <taxon>Paraneoptera</taxon>
        <taxon>Psocodea</taxon>
        <taxon>Troctomorpha</taxon>
        <taxon>Phthiraptera</taxon>
        <taxon>Anoplura</taxon>
        <taxon>Polyplacidae</taxon>
        <taxon>Polyplax</taxon>
    </lineage>
</organism>
<reference evidence="2 3" key="1">
    <citation type="submission" date="2023-10" db="EMBL/GenBank/DDBJ databases">
        <title>Genomes of two closely related lineages of the louse Polyplax serrata with different host specificities.</title>
        <authorList>
            <person name="Martinu J."/>
            <person name="Tarabai H."/>
            <person name="Stefka J."/>
            <person name="Hypsa V."/>
        </authorList>
    </citation>
    <scope>NUCLEOTIDE SEQUENCE [LARGE SCALE GENOMIC DNA]</scope>
    <source>
        <strain evidence="2">HR10_N</strain>
    </source>
</reference>
<evidence type="ECO:0000313" key="3">
    <source>
        <dbReference type="Proteomes" id="UP001372834"/>
    </source>
</evidence>
<comment type="caution">
    <text evidence="2">The sequence shown here is derived from an EMBL/GenBank/DDBJ whole genome shotgun (WGS) entry which is preliminary data.</text>
</comment>
<dbReference type="EMBL" id="JAWJWE010000001">
    <property type="protein sequence ID" value="KAK6644842.1"/>
    <property type="molecule type" value="Genomic_DNA"/>
</dbReference>
<feature type="region of interest" description="Disordered" evidence="1">
    <location>
        <begin position="25"/>
        <end position="53"/>
    </location>
</feature>
<name>A0AAN8SH65_POLSC</name>
<dbReference type="Proteomes" id="UP001372834">
    <property type="component" value="Unassembled WGS sequence"/>
</dbReference>
<gene>
    <name evidence="2" type="ORF">RUM43_001115</name>
</gene>
<proteinExistence type="predicted"/>
<protein>
    <submittedName>
        <fullName evidence="2">Uncharacterized protein</fullName>
    </submittedName>
</protein>